<comment type="caution">
    <text evidence="1">The sequence shown here is derived from an EMBL/GenBank/DDBJ whole genome shotgun (WGS) entry which is preliminary data.</text>
</comment>
<dbReference type="AlphaFoldDB" id="A0A0G0DYF0"/>
<evidence type="ECO:0000313" key="2">
    <source>
        <dbReference type="Proteomes" id="UP000034004"/>
    </source>
</evidence>
<accession>A0A0G0DYF0</accession>
<dbReference type="STRING" id="1618484.UR56_C0029G0016"/>
<gene>
    <name evidence="1" type="ORF">UR56_C0029G0016</name>
</gene>
<protein>
    <submittedName>
        <fullName evidence="1">Uncharacterized protein</fullName>
    </submittedName>
</protein>
<dbReference type="EMBL" id="LBPR01000029">
    <property type="protein sequence ID" value="KKP60157.1"/>
    <property type="molecule type" value="Genomic_DNA"/>
</dbReference>
<evidence type="ECO:0000313" key="1">
    <source>
        <dbReference type="EMBL" id="KKP60157.1"/>
    </source>
</evidence>
<reference evidence="1 2" key="1">
    <citation type="journal article" date="2015" name="Nature">
        <title>rRNA introns, odd ribosomes, and small enigmatic genomes across a large radiation of phyla.</title>
        <authorList>
            <person name="Brown C.T."/>
            <person name="Hug L.A."/>
            <person name="Thomas B.C."/>
            <person name="Sharon I."/>
            <person name="Castelle C.J."/>
            <person name="Singh A."/>
            <person name="Wilkins M.J."/>
            <person name="Williams K.H."/>
            <person name="Banfield J.F."/>
        </authorList>
    </citation>
    <scope>NUCLEOTIDE SEQUENCE [LARGE SCALE GENOMIC DNA]</scope>
</reference>
<proteinExistence type="predicted"/>
<dbReference type="Proteomes" id="UP000034004">
    <property type="component" value="Unassembled WGS sequence"/>
</dbReference>
<organism evidence="1 2">
    <name type="scientific">Candidatus Roizmanbacteria bacterium GW2011_GWC2_34_23</name>
    <dbReference type="NCBI Taxonomy" id="1618484"/>
    <lineage>
        <taxon>Bacteria</taxon>
        <taxon>Candidatus Roizmaniibacteriota</taxon>
    </lineage>
</organism>
<name>A0A0G0DYF0_9BACT</name>
<sequence>MAMYLHGKIIGFEMDKNIKYMNFQPEFYLNLQNEALGSKEVFTLAFSKEELKQTRVMDSKGKNITYKDIKIGQNVKIIEIYNLTKKLNSSFEINVLD</sequence>